<organism evidence="1">
    <name type="scientific">viral metagenome</name>
    <dbReference type="NCBI Taxonomy" id="1070528"/>
    <lineage>
        <taxon>unclassified sequences</taxon>
        <taxon>metagenomes</taxon>
        <taxon>organismal metagenomes</taxon>
    </lineage>
</organism>
<proteinExistence type="predicted"/>
<sequence length="149" mass="16311">MKKKFIAVFLLLAVLSYVTPVFCGEVKTAVSTWPVGGGSGSAWWLSGATPRSYEFIPDPAGTFRLMWMTVKFTLSGTTETFTAAINNAQGSTYDTVMKEYTMVGESNYFWAPDTDFIIVHPSGVSIYCTSDGAINNNINVTIQYESGVR</sequence>
<protein>
    <submittedName>
        <fullName evidence="1">Uncharacterized protein</fullName>
    </submittedName>
</protein>
<reference evidence="1" key="1">
    <citation type="submission" date="2020-03" db="EMBL/GenBank/DDBJ databases">
        <title>The deep terrestrial virosphere.</title>
        <authorList>
            <person name="Holmfeldt K."/>
            <person name="Nilsson E."/>
            <person name="Simone D."/>
            <person name="Lopez-Fernandez M."/>
            <person name="Wu X."/>
            <person name="de Brujin I."/>
            <person name="Lundin D."/>
            <person name="Andersson A."/>
            <person name="Bertilsson S."/>
            <person name="Dopson M."/>
        </authorList>
    </citation>
    <scope>NUCLEOTIDE SEQUENCE</scope>
    <source>
        <strain evidence="1">MM415B03200</strain>
    </source>
</reference>
<evidence type="ECO:0000313" key="1">
    <source>
        <dbReference type="EMBL" id="QJA92049.1"/>
    </source>
</evidence>
<dbReference type="EMBL" id="MT143033">
    <property type="protein sequence ID" value="QJA92049.1"/>
    <property type="molecule type" value="Genomic_DNA"/>
</dbReference>
<name>A0A6M3LCJ5_9ZZZZ</name>
<dbReference type="AlphaFoldDB" id="A0A6M3LCJ5"/>
<accession>A0A6M3LCJ5</accession>
<gene>
    <name evidence="1" type="ORF">MM415B03200_0009</name>
</gene>